<reference evidence="10" key="2">
    <citation type="submission" date="2016-04" db="EMBL/GenBank/DDBJ databases">
        <title>First Complete Genome Sequence of a Subdivision 6 Acidobacterium.</title>
        <authorList>
            <person name="Huang S."/>
            <person name="Vieira S."/>
            <person name="Bunk B."/>
            <person name="Riedel T."/>
            <person name="Sproeer C."/>
            <person name="Overmann J."/>
        </authorList>
    </citation>
    <scope>NUCLEOTIDE SEQUENCE [LARGE SCALE GENOMIC DNA]</scope>
    <source>
        <strain evidence="10">DSM 100886 HEG_-6_39</strain>
    </source>
</reference>
<accession>A0A143PYD4</accession>
<dbReference type="InterPro" id="IPR014721">
    <property type="entry name" value="Ribsml_uS5_D2-typ_fold_subgr"/>
</dbReference>
<keyword evidence="4 7" id="KW-0255">Endonuclease</keyword>
<dbReference type="Proteomes" id="UP000076079">
    <property type="component" value="Chromosome"/>
</dbReference>
<dbReference type="OrthoDB" id="9810867at2"/>
<keyword evidence="10" id="KW-1185">Reference proteome</keyword>
<dbReference type="Gene3D" id="3.30.230.10">
    <property type="match status" value="1"/>
</dbReference>
<dbReference type="RefSeq" id="WP_110174440.1">
    <property type="nucleotide sequence ID" value="NZ_CP015136.1"/>
</dbReference>
<proteinExistence type="inferred from homology"/>
<comment type="similarity">
    <text evidence="7">Belongs to the RnpA family.</text>
</comment>
<dbReference type="PANTHER" id="PTHR33992">
    <property type="entry name" value="RIBONUCLEASE P PROTEIN COMPONENT"/>
    <property type="match status" value="1"/>
</dbReference>
<keyword evidence="6 7" id="KW-0694">RNA-binding</keyword>
<dbReference type="InterPro" id="IPR000100">
    <property type="entry name" value="RNase_P"/>
</dbReference>
<dbReference type="GO" id="GO:0001682">
    <property type="term" value="P:tRNA 5'-leader removal"/>
    <property type="evidence" value="ECO:0007669"/>
    <property type="project" value="UniProtKB-UniRule"/>
</dbReference>
<dbReference type="HAMAP" id="MF_00227">
    <property type="entry name" value="RNase_P"/>
    <property type="match status" value="1"/>
</dbReference>
<dbReference type="InterPro" id="IPR020568">
    <property type="entry name" value="Ribosomal_Su5_D2-typ_SF"/>
</dbReference>
<comment type="catalytic activity">
    <reaction evidence="7">
        <text>Endonucleolytic cleavage of RNA, removing 5'-extranucleotides from tRNA precursor.</text>
        <dbReference type="EC" id="3.1.26.5"/>
    </reaction>
</comment>
<name>A0A143PYD4_LUTPR</name>
<dbReference type="KEGG" id="abac:LuPra_06326"/>
<evidence type="ECO:0000256" key="8">
    <source>
        <dbReference type="NCBIfam" id="TIGR00188"/>
    </source>
</evidence>
<dbReference type="EC" id="3.1.26.5" evidence="7 8"/>
<dbReference type="InterPro" id="IPR020539">
    <property type="entry name" value="RNase_P_CS"/>
</dbReference>
<keyword evidence="5 7" id="KW-0378">Hydrolase</keyword>
<evidence type="ECO:0000256" key="6">
    <source>
        <dbReference type="ARBA" id="ARBA00022884"/>
    </source>
</evidence>
<dbReference type="GO" id="GO:0030677">
    <property type="term" value="C:ribonuclease P complex"/>
    <property type="evidence" value="ECO:0007669"/>
    <property type="project" value="TreeGrafter"/>
</dbReference>
<sequence length="121" mass="14170">MRHTLRPHERVRRRPEFLQAYEQGRKHHARFMTMFARECSLPAARLGVSATRKFGPAVVRNRAKRRARELFRHHKPMPGVDLVIIPRRGFDTVAFQELVTDFLSALRRLRVRVVANEGMAT</sequence>
<evidence type="ECO:0000256" key="2">
    <source>
        <dbReference type="ARBA" id="ARBA00022694"/>
    </source>
</evidence>
<reference evidence="9 10" key="1">
    <citation type="journal article" date="2016" name="Genome Announc.">
        <title>First Complete Genome Sequence of a Subdivision 6 Acidobacterium Strain.</title>
        <authorList>
            <person name="Huang S."/>
            <person name="Vieira S."/>
            <person name="Bunk B."/>
            <person name="Riedel T."/>
            <person name="Sproer C."/>
            <person name="Overmann J."/>
        </authorList>
    </citation>
    <scope>NUCLEOTIDE SEQUENCE [LARGE SCALE GENOMIC DNA]</scope>
    <source>
        <strain evidence="10">DSM 100886 HEG_-6_39</strain>
    </source>
</reference>
<evidence type="ECO:0000256" key="5">
    <source>
        <dbReference type="ARBA" id="ARBA00022801"/>
    </source>
</evidence>
<dbReference type="EMBL" id="CP015136">
    <property type="protein sequence ID" value="AMY13040.1"/>
    <property type="molecule type" value="Genomic_DNA"/>
</dbReference>
<comment type="function">
    <text evidence="1 7">RNaseP catalyzes the removal of the 5'-leader sequence from pre-tRNA to produce the mature 5'-terminus. It can also cleave other RNA substrates such as 4.5S RNA. The protein component plays an auxiliary but essential role in vivo by binding to the 5'-leader sequence and broadening the substrate specificity of the ribozyme.</text>
</comment>
<evidence type="ECO:0000256" key="1">
    <source>
        <dbReference type="ARBA" id="ARBA00002663"/>
    </source>
</evidence>
<dbReference type="PANTHER" id="PTHR33992:SF1">
    <property type="entry name" value="RIBONUCLEASE P PROTEIN COMPONENT"/>
    <property type="match status" value="1"/>
</dbReference>
<gene>
    <name evidence="7 9" type="primary">rnpA</name>
    <name evidence="9" type="ORF">LuPra_06326</name>
</gene>
<dbReference type="GO" id="GO:0042781">
    <property type="term" value="F:3'-tRNA processing endoribonuclease activity"/>
    <property type="evidence" value="ECO:0007669"/>
    <property type="project" value="TreeGrafter"/>
</dbReference>
<dbReference type="STRING" id="1855912.LuPra_06326"/>
<evidence type="ECO:0000256" key="4">
    <source>
        <dbReference type="ARBA" id="ARBA00022759"/>
    </source>
</evidence>
<evidence type="ECO:0000256" key="7">
    <source>
        <dbReference type="HAMAP-Rule" id="MF_00227"/>
    </source>
</evidence>
<dbReference type="GO" id="GO:0000049">
    <property type="term" value="F:tRNA binding"/>
    <property type="evidence" value="ECO:0007669"/>
    <property type="project" value="UniProtKB-UniRule"/>
</dbReference>
<evidence type="ECO:0000313" key="10">
    <source>
        <dbReference type="Proteomes" id="UP000076079"/>
    </source>
</evidence>
<protein>
    <recommendedName>
        <fullName evidence="7 8">Ribonuclease P protein component</fullName>
        <shortName evidence="7">RNase P protein</shortName>
        <shortName evidence="7">RNaseP protein</shortName>
        <ecNumber evidence="7 8">3.1.26.5</ecNumber>
    </recommendedName>
    <alternativeName>
        <fullName evidence="7">Protein C5</fullName>
    </alternativeName>
</protein>
<dbReference type="NCBIfam" id="TIGR00188">
    <property type="entry name" value="rnpA"/>
    <property type="match status" value="1"/>
</dbReference>
<dbReference type="SUPFAM" id="SSF54211">
    <property type="entry name" value="Ribosomal protein S5 domain 2-like"/>
    <property type="match status" value="1"/>
</dbReference>
<dbReference type="Pfam" id="PF00825">
    <property type="entry name" value="Ribonuclease_P"/>
    <property type="match status" value="1"/>
</dbReference>
<dbReference type="GO" id="GO:0004526">
    <property type="term" value="F:ribonuclease P activity"/>
    <property type="evidence" value="ECO:0007669"/>
    <property type="project" value="UniProtKB-UniRule"/>
</dbReference>
<evidence type="ECO:0000313" key="9">
    <source>
        <dbReference type="EMBL" id="AMY13040.1"/>
    </source>
</evidence>
<organism evidence="9 10">
    <name type="scientific">Luteitalea pratensis</name>
    <dbReference type="NCBI Taxonomy" id="1855912"/>
    <lineage>
        <taxon>Bacteria</taxon>
        <taxon>Pseudomonadati</taxon>
        <taxon>Acidobacteriota</taxon>
        <taxon>Vicinamibacteria</taxon>
        <taxon>Vicinamibacterales</taxon>
        <taxon>Vicinamibacteraceae</taxon>
        <taxon>Luteitalea</taxon>
    </lineage>
</organism>
<comment type="subunit">
    <text evidence="7">Consists of a catalytic RNA component (M1 or rnpB) and a protein subunit.</text>
</comment>
<keyword evidence="3 7" id="KW-0540">Nuclease</keyword>
<keyword evidence="2 7" id="KW-0819">tRNA processing</keyword>
<dbReference type="PROSITE" id="PS00648">
    <property type="entry name" value="RIBONUCLEASE_P"/>
    <property type="match status" value="1"/>
</dbReference>
<dbReference type="AlphaFoldDB" id="A0A143PYD4"/>
<evidence type="ECO:0000256" key="3">
    <source>
        <dbReference type="ARBA" id="ARBA00022722"/>
    </source>
</evidence>